<keyword evidence="2" id="KW-0812">Transmembrane</keyword>
<dbReference type="Proteomes" id="UP001379945">
    <property type="component" value="Unassembled WGS sequence"/>
</dbReference>
<dbReference type="InterPro" id="IPR029063">
    <property type="entry name" value="SAM-dependent_MTases_sf"/>
</dbReference>
<dbReference type="SUPFAM" id="SSF53335">
    <property type="entry name" value="S-adenosyl-L-methionine-dependent methyltransferases"/>
    <property type="match status" value="1"/>
</dbReference>
<evidence type="ECO:0000313" key="5">
    <source>
        <dbReference type="Proteomes" id="UP001379945"/>
    </source>
</evidence>
<sequence length="624" mass="67453">MRSLEALVQRALTLARRYRPWAASAVDALAIVLAWQATYLFRLGFERWLHERPPYDAWVLLGVVAVYLSAFALLKLPQSLWRFSGFGEVRRLTLACFGAGLVCAAGVMGLQLYGVPRAVLALHPFVALMAVCVVRIGYRMLHEHARARAAGSDADIRRAVVMGAGEAARRLVAGIHQQGWLVVGLLDDDTAKHGARIAGVPVLGPLDAVRDKGVLGDATHLIIALPSVSAARRRRAVELAGETGLPVLTVPSADELREGNAGVTRVRDIEPEDLLGREPVQLDEAGISEALTGKVVLITGGGGSIGSELCRQVARFNPARLVIVELSEFNLYTIEQELSERHPALPLTKLIGDVKDLDALRIIFRRQRPQVVFHAAAYKHVPLMEEDNAWAALRNNTLGTYHAALAAAETGVERFVLISTDKAVNPTNVMGATKRAAEMVISAMAAEHPGTRFMAVRFGNVLGSSGSVIPKFKEQIAKGGPITVTHPDIIRYFMTIPEAARLVIQAATIGESGQVLVLDMGEPVKIVDLAHQLIKLAGLGPTGISIVFTGLRPGEKLYEELLADRDTTIPTHFPRLLLASLGDSDSVADVLSWVDDLASNISESLDDQDVRIRLRGIVPEFKSA</sequence>
<keyword evidence="2" id="KW-1133">Transmembrane helix</keyword>
<feature type="transmembrane region" description="Helical" evidence="2">
    <location>
        <begin position="94"/>
        <end position="113"/>
    </location>
</feature>
<comment type="similarity">
    <text evidence="1">Belongs to the polysaccharide synthase family.</text>
</comment>
<dbReference type="Pfam" id="PF13727">
    <property type="entry name" value="CoA_binding_3"/>
    <property type="match status" value="1"/>
</dbReference>
<dbReference type="RefSeq" id="WP_341397166.1">
    <property type="nucleotide sequence ID" value="NZ_JBBUTI010000001.1"/>
</dbReference>
<dbReference type="SUPFAM" id="SSF51735">
    <property type="entry name" value="NAD(P)-binding Rossmann-fold domains"/>
    <property type="match status" value="1"/>
</dbReference>
<organism evidence="4 5">
    <name type="scientific">Ideonella margarita</name>
    <dbReference type="NCBI Taxonomy" id="2984191"/>
    <lineage>
        <taxon>Bacteria</taxon>
        <taxon>Pseudomonadati</taxon>
        <taxon>Pseudomonadota</taxon>
        <taxon>Betaproteobacteria</taxon>
        <taxon>Burkholderiales</taxon>
        <taxon>Sphaerotilaceae</taxon>
        <taxon>Ideonella</taxon>
    </lineage>
</organism>
<dbReference type="InterPro" id="IPR003869">
    <property type="entry name" value="Polysac_CapD-like"/>
</dbReference>
<protein>
    <submittedName>
        <fullName evidence="4">Nucleoside-diphosphate sugar epimerase/dehydratase</fullName>
    </submittedName>
</protein>
<reference evidence="4 5" key="1">
    <citation type="submission" date="2024-04" db="EMBL/GenBank/DDBJ databases">
        <title>Novel species of the genus Ideonella isolated from streams.</title>
        <authorList>
            <person name="Lu H."/>
        </authorList>
    </citation>
    <scope>NUCLEOTIDE SEQUENCE [LARGE SCALE GENOMIC DNA]</scope>
    <source>
        <strain evidence="4 5">LYT19W</strain>
    </source>
</reference>
<name>A0ABU9BZJ7_9BURK</name>
<dbReference type="CDD" id="cd05237">
    <property type="entry name" value="UDP_invert_4-6DH_SDR_e"/>
    <property type="match status" value="1"/>
</dbReference>
<dbReference type="Gene3D" id="3.40.50.720">
    <property type="entry name" value="NAD(P)-binding Rossmann-like Domain"/>
    <property type="match status" value="2"/>
</dbReference>
<keyword evidence="5" id="KW-1185">Reference proteome</keyword>
<feature type="domain" description="Polysaccharide biosynthesis protein CapD-like" evidence="3">
    <location>
        <begin position="296"/>
        <end position="577"/>
    </location>
</feature>
<dbReference type="InterPro" id="IPR051203">
    <property type="entry name" value="Polysaccharide_Synthase-Rel"/>
</dbReference>
<dbReference type="PANTHER" id="PTHR43318:SF1">
    <property type="entry name" value="POLYSACCHARIDE BIOSYNTHESIS PROTEIN EPSC-RELATED"/>
    <property type="match status" value="1"/>
</dbReference>
<feature type="transmembrane region" description="Helical" evidence="2">
    <location>
        <begin position="119"/>
        <end position="138"/>
    </location>
</feature>
<dbReference type="Pfam" id="PF02719">
    <property type="entry name" value="Polysacc_synt_2"/>
    <property type="match status" value="1"/>
</dbReference>
<evidence type="ECO:0000256" key="2">
    <source>
        <dbReference type="SAM" id="Phobius"/>
    </source>
</evidence>
<evidence type="ECO:0000259" key="3">
    <source>
        <dbReference type="Pfam" id="PF02719"/>
    </source>
</evidence>
<evidence type="ECO:0000313" key="4">
    <source>
        <dbReference type="EMBL" id="MEK8045014.1"/>
    </source>
</evidence>
<evidence type="ECO:0000256" key="1">
    <source>
        <dbReference type="ARBA" id="ARBA00007430"/>
    </source>
</evidence>
<feature type="transmembrane region" description="Helical" evidence="2">
    <location>
        <begin position="57"/>
        <end position="74"/>
    </location>
</feature>
<dbReference type="InterPro" id="IPR036291">
    <property type="entry name" value="NAD(P)-bd_dom_sf"/>
</dbReference>
<keyword evidence="2" id="KW-0472">Membrane</keyword>
<feature type="transmembrane region" description="Helical" evidence="2">
    <location>
        <begin position="21"/>
        <end position="45"/>
    </location>
</feature>
<accession>A0ABU9BZJ7</accession>
<dbReference type="EMBL" id="JBBUTI010000001">
    <property type="protein sequence ID" value="MEK8045014.1"/>
    <property type="molecule type" value="Genomic_DNA"/>
</dbReference>
<gene>
    <name evidence="4" type="ORF">AACH00_01490</name>
</gene>
<comment type="caution">
    <text evidence="4">The sequence shown here is derived from an EMBL/GenBank/DDBJ whole genome shotgun (WGS) entry which is preliminary data.</text>
</comment>
<dbReference type="PANTHER" id="PTHR43318">
    <property type="entry name" value="UDP-N-ACETYLGLUCOSAMINE 4,6-DEHYDRATASE"/>
    <property type="match status" value="1"/>
</dbReference>
<proteinExistence type="inferred from homology"/>